<gene>
    <name evidence="8" type="ORF">OE749_14310</name>
</gene>
<accession>A0ABT3AB62</accession>
<dbReference type="InterPro" id="IPR037185">
    <property type="entry name" value="EmrE-like"/>
</dbReference>
<feature type="domain" description="EamA" evidence="7">
    <location>
        <begin position="7"/>
        <end position="135"/>
    </location>
</feature>
<feature type="transmembrane region" description="Helical" evidence="6">
    <location>
        <begin position="87"/>
        <end position="107"/>
    </location>
</feature>
<feature type="transmembrane region" description="Helical" evidence="6">
    <location>
        <begin position="32"/>
        <end position="50"/>
    </location>
</feature>
<dbReference type="InterPro" id="IPR050638">
    <property type="entry name" value="AA-Vitamin_Transporters"/>
</dbReference>
<evidence type="ECO:0000256" key="1">
    <source>
        <dbReference type="ARBA" id="ARBA00004141"/>
    </source>
</evidence>
<feature type="transmembrane region" description="Helical" evidence="6">
    <location>
        <begin position="244"/>
        <end position="262"/>
    </location>
</feature>
<dbReference type="PANTHER" id="PTHR32322:SF2">
    <property type="entry name" value="EAMA DOMAIN-CONTAINING PROTEIN"/>
    <property type="match status" value="1"/>
</dbReference>
<dbReference type="InterPro" id="IPR000620">
    <property type="entry name" value="EamA_dom"/>
</dbReference>
<protein>
    <submittedName>
        <fullName evidence="8">DMT family transporter</fullName>
    </submittedName>
</protein>
<sequence>MPNWGLFTLCVLVWGSTWLAITYQLTEIHPVLSVAYRFSLAAFALLLFCLFKKRSLRLPFKLHVLCMGVGLSLYTLDYSLLYESQRYLVSAIVALMSSCIIYFNVALRRLVLKKPFEKEVIFGATFGVLGLGCIFYEQFAYVEVSSLLWLGMGLAMVSFVFASIGNVISEKILSHGIPVLQMNFWSMFYSLFFLYGYAIVSGAEFTFPSETSYVLSLLYLSLIGSVLAFGAYMKLVQGIGSDRAAFVVLIYPIVALILSTLFEGYQWTALSLFGVAIVIVGNAIAMGKFPYRRFAVSRAPVR</sequence>
<keyword evidence="4 6" id="KW-1133">Transmembrane helix</keyword>
<keyword evidence="5 6" id="KW-0472">Membrane</keyword>
<evidence type="ECO:0000256" key="2">
    <source>
        <dbReference type="ARBA" id="ARBA00007362"/>
    </source>
</evidence>
<feature type="transmembrane region" description="Helical" evidence="6">
    <location>
        <begin position="268"/>
        <end position="285"/>
    </location>
</feature>
<feature type="transmembrane region" description="Helical" evidence="6">
    <location>
        <begin position="62"/>
        <end position="81"/>
    </location>
</feature>
<dbReference type="SUPFAM" id="SSF103481">
    <property type="entry name" value="Multidrug resistance efflux transporter EmrE"/>
    <property type="match status" value="2"/>
</dbReference>
<evidence type="ECO:0000256" key="6">
    <source>
        <dbReference type="SAM" id="Phobius"/>
    </source>
</evidence>
<evidence type="ECO:0000313" key="9">
    <source>
        <dbReference type="Proteomes" id="UP001652504"/>
    </source>
</evidence>
<comment type="caution">
    <text evidence="8">The sequence shown here is derived from an EMBL/GenBank/DDBJ whole genome shotgun (WGS) entry which is preliminary data.</text>
</comment>
<evidence type="ECO:0000259" key="7">
    <source>
        <dbReference type="Pfam" id="PF00892"/>
    </source>
</evidence>
<feature type="transmembrane region" description="Helical" evidence="6">
    <location>
        <begin position="212"/>
        <end position="232"/>
    </location>
</feature>
<keyword evidence="9" id="KW-1185">Reference proteome</keyword>
<feature type="transmembrane region" description="Helical" evidence="6">
    <location>
        <begin position="119"/>
        <end position="141"/>
    </location>
</feature>
<evidence type="ECO:0000313" key="8">
    <source>
        <dbReference type="EMBL" id="MCV2885868.1"/>
    </source>
</evidence>
<evidence type="ECO:0000256" key="5">
    <source>
        <dbReference type="ARBA" id="ARBA00023136"/>
    </source>
</evidence>
<dbReference type="EMBL" id="JAOWKX010000007">
    <property type="protein sequence ID" value="MCV2885868.1"/>
    <property type="molecule type" value="Genomic_DNA"/>
</dbReference>
<evidence type="ECO:0000256" key="4">
    <source>
        <dbReference type="ARBA" id="ARBA00022989"/>
    </source>
</evidence>
<feature type="transmembrane region" description="Helical" evidence="6">
    <location>
        <begin position="180"/>
        <end position="200"/>
    </location>
</feature>
<dbReference type="PANTHER" id="PTHR32322">
    <property type="entry name" value="INNER MEMBRANE TRANSPORTER"/>
    <property type="match status" value="1"/>
</dbReference>
<comment type="subcellular location">
    <subcellularLocation>
        <location evidence="1">Membrane</location>
        <topology evidence="1">Multi-pass membrane protein</topology>
    </subcellularLocation>
</comment>
<feature type="domain" description="EamA" evidence="7">
    <location>
        <begin position="150"/>
        <end position="284"/>
    </location>
</feature>
<reference evidence="8 9" key="1">
    <citation type="submission" date="2022-10" db="EMBL/GenBank/DDBJ databases">
        <title>Aestuariibacter sp. AA17 isolated from Montipora capitata coral fragment.</title>
        <authorList>
            <person name="Emsley S.A."/>
            <person name="Pfannmuller K.M."/>
            <person name="Loughran R.M."/>
            <person name="Shlafstein M."/>
            <person name="Papke E."/>
            <person name="Saw J.H."/>
            <person name="Ushijima B."/>
            <person name="Videau P."/>
        </authorList>
    </citation>
    <scope>NUCLEOTIDE SEQUENCE [LARGE SCALE GENOMIC DNA]</scope>
    <source>
        <strain evidence="8 9">AA17</strain>
    </source>
</reference>
<comment type="similarity">
    <text evidence="2">Belongs to the EamA transporter family.</text>
</comment>
<dbReference type="Proteomes" id="UP001652504">
    <property type="component" value="Unassembled WGS sequence"/>
</dbReference>
<proteinExistence type="inferred from homology"/>
<feature type="transmembrane region" description="Helical" evidence="6">
    <location>
        <begin position="147"/>
        <end position="168"/>
    </location>
</feature>
<name>A0ABT3AB62_9ALTE</name>
<evidence type="ECO:0000256" key="3">
    <source>
        <dbReference type="ARBA" id="ARBA00022692"/>
    </source>
</evidence>
<organism evidence="8 9">
    <name type="scientific">Fluctibacter corallii</name>
    <dbReference type="NCBI Taxonomy" id="2984329"/>
    <lineage>
        <taxon>Bacteria</taxon>
        <taxon>Pseudomonadati</taxon>
        <taxon>Pseudomonadota</taxon>
        <taxon>Gammaproteobacteria</taxon>
        <taxon>Alteromonadales</taxon>
        <taxon>Alteromonadaceae</taxon>
        <taxon>Fluctibacter</taxon>
    </lineage>
</organism>
<keyword evidence="3 6" id="KW-0812">Transmembrane</keyword>
<dbReference type="RefSeq" id="WP_263713147.1">
    <property type="nucleotide sequence ID" value="NZ_JAOWKX010000007.1"/>
</dbReference>
<dbReference type="Pfam" id="PF00892">
    <property type="entry name" value="EamA"/>
    <property type="match status" value="2"/>
</dbReference>